<dbReference type="KEGG" id="chiz:HQ393_09705"/>
<dbReference type="Pfam" id="PF00857">
    <property type="entry name" value="Isochorismatase"/>
    <property type="match status" value="1"/>
</dbReference>
<dbReference type="InterPro" id="IPR000868">
    <property type="entry name" value="Isochorismatase-like_dom"/>
</dbReference>
<keyword evidence="1 3" id="KW-0378">Hydrolase</keyword>
<sequence length="178" mass="19553">MNKALLVIDFQFGLIESNPPATRGTETLAQINRTIALARQLQMPVIFIQHFEPDLPQGSAEWELHPGLARLPTDCVIEKESADSFLATQLQSTLEALQINALWITGYASDFCVDTTLRRAASLGYAVTVVSDAHTSKNRPHASGEQLVAHLNWLWANLAVKDNPIRVVPLSELAVTAQ</sequence>
<gene>
    <name evidence="3" type="ORF">HQ393_09705</name>
</gene>
<dbReference type="RefSeq" id="WP_179355015.1">
    <property type="nucleotide sequence ID" value="NZ_CP058627.1"/>
</dbReference>
<evidence type="ECO:0000313" key="3">
    <source>
        <dbReference type="EMBL" id="QLG88500.1"/>
    </source>
</evidence>
<feature type="domain" description="Isochorismatase-like" evidence="2">
    <location>
        <begin position="4"/>
        <end position="139"/>
    </location>
</feature>
<dbReference type="PANTHER" id="PTHR43540">
    <property type="entry name" value="PEROXYUREIDOACRYLATE/UREIDOACRYLATE AMIDOHYDROLASE-RELATED"/>
    <property type="match status" value="1"/>
</dbReference>
<name>A0A7H9BIF3_9NEIS</name>
<organism evidence="3 4">
    <name type="scientific">Chitinibacter bivalviorum</name>
    <dbReference type="NCBI Taxonomy" id="2739434"/>
    <lineage>
        <taxon>Bacteria</taxon>
        <taxon>Pseudomonadati</taxon>
        <taxon>Pseudomonadota</taxon>
        <taxon>Betaproteobacteria</taxon>
        <taxon>Neisseriales</taxon>
        <taxon>Chitinibacteraceae</taxon>
        <taxon>Chitinibacter</taxon>
    </lineage>
</organism>
<dbReference type="CDD" id="cd01014">
    <property type="entry name" value="nicotinamidase_related"/>
    <property type="match status" value="1"/>
</dbReference>
<proteinExistence type="predicted"/>
<evidence type="ECO:0000259" key="2">
    <source>
        <dbReference type="Pfam" id="PF00857"/>
    </source>
</evidence>
<keyword evidence="4" id="KW-1185">Reference proteome</keyword>
<dbReference type="GO" id="GO:0016787">
    <property type="term" value="F:hydrolase activity"/>
    <property type="evidence" value="ECO:0007669"/>
    <property type="project" value="UniProtKB-KW"/>
</dbReference>
<reference evidence="3 4" key="1">
    <citation type="submission" date="2020-07" db="EMBL/GenBank/DDBJ databases">
        <title>Complete genome sequence of Chitinibacter sp. 2T18.</title>
        <authorList>
            <person name="Bae J.-W."/>
            <person name="Choi J.-W."/>
        </authorList>
    </citation>
    <scope>NUCLEOTIDE SEQUENCE [LARGE SCALE GENOMIC DNA]</scope>
    <source>
        <strain evidence="3 4">2T18</strain>
    </source>
</reference>
<dbReference type="EMBL" id="CP058627">
    <property type="protein sequence ID" value="QLG88500.1"/>
    <property type="molecule type" value="Genomic_DNA"/>
</dbReference>
<dbReference type="InterPro" id="IPR036380">
    <property type="entry name" value="Isochorismatase-like_sf"/>
</dbReference>
<dbReference type="Gene3D" id="3.40.50.850">
    <property type="entry name" value="Isochorismatase-like"/>
    <property type="match status" value="1"/>
</dbReference>
<evidence type="ECO:0000313" key="4">
    <source>
        <dbReference type="Proteomes" id="UP000509597"/>
    </source>
</evidence>
<dbReference type="SUPFAM" id="SSF52499">
    <property type="entry name" value="Isochorismatase-like hydrolases"/>
    <property type="match status" value="1"/>
</dbReference>
<accession>A0A7H9BIF3</accession>
<evidence type="ECO:0000256" key="1">
    <source>
        <dbReference type="ARBA" id="ARBA00022801"/>
    </source>
</evidence>
<dbReference type="InterPro" id="IPR050272">
    <property type="entry name" value="Isochorismatase-like_hydrls"/>
</dbReference>
<dbReference type="AlphaFoldDB" id="A0A7H9BIF3"/>
<dbReference type="Proteomes" id="UP000509597">
    <property type="component" value="Chromosome"/>
</dbReference>
<dbReference type="PANTHER" id="PTHR43540:SF14">
    <property type="entry name" value="ISOCHORISMATASE"/>
    <property type="match status" value="1"/>
</dbReference>
<protein>
    <submittedName>
        <fullName evidence="3">Cysteine hydrolase</fullName>
    </submittedName>
</protein>